<keyword evidence="10" id="KW-0812">Transmembrane</keyword>
<dbReference type="InterPro" id="IPR000519">
    <property type="entry name" value="P_trefoil_dom"/>
</dbReference>
<comment type="caution">
    <text evidence="12">The sequence shown here is derived from an EMBL/GenBank/DDBJ whole genome shotgun (WGS) entry which is preliminary data.</text>
</comment>
<dbReference type="GO" id="GO:0030246">
    <property type="term" value="F:carbohydrate binding"/>
    <property type="evidence" value="ECO:0007669"/>
    <property type="project" value="InterPro"/>
</dbReference>
<dbReference type="PROSITE" id="PS00707">
    <property type="entry name" value="GLYCOSYL_HYDROL_F31_2"/>
    <property type="match status" value="1"/>
</dbReference>
<name>A0A8K0CYB5_IGNLU</name>
<dbReference type="InterPro" id="IPR025887">
    <property type="entry name" value="Glyco_hydro_31_N_dom"/>
</dbReference>
<dbReference type="PANTHER" id="PTHR22762">
    <property type="entry name" value="ALPHA-GLUCOSIDASE"/>
    <property type="match status" value="1"/>
</dbReference>
<evidence type="ECO:0000256" key="2">
    <source>
        <dbReference type="ARBA" id="ARBA00007806"/>
    </source>
</evidence>
<organism evidence="12 13">
    <name type="scientific">Ignelater luminosus</name>
    <name type="common">Cucubano</name>
    <name type="synonym">Pyrophorus luminosus</name>
    <dbReference type="NCBI Taxonomy" id="2038154"/>
    <lineage>
        <taxon>Eukaryota</taxon>
        <taxon>Metazoa</taxon>
        <taxon>Ecdysozoa</taxon>
        <taxon>Arthropoda</taxon>
        <taxon>Hexapoda</taxon>
        <taxon>Insecta</taxon>
        <taxon>Pterygota</taxon>
        <taxon>Neoptera</taxon>
        <taxon>Endopterygota</taxon>
        <taxon>Coleoptera</taxon>
        <taxon>Polyphaga</taxon>
        <taxon>Elateriformia</taxon>
        <taxon>Elateroidea</taxon>
        <taxon>Elateridae</taxon>
        <taxon>Agrypninae</taxon>
        <taxon>Pyrophorini</taxon>
        <taxon>Ignelater</taxon>
    </lineage>
</organism>
<evidence type="ECO:0000256" key="6">
    <source>
        <dbReference type="ARBA" id="ARBA00023180"/>
    </source>
</evidence>
<dbReference type="OrthoDB" id="1334205at2759"/>
<dbReference type="SUPFAM" id="SSF51445">
    <property type="entry name" value="(Trans)glycosidases"/>
    <property type="match status" value="1"/>
</dbReference>
<dbReference type="EMBL" id="VTPC01008282">
    <property type="protein sequence ID" value="KAF2893043.1"/>
    <property type="molecule type" value="Genomic_DNA"/>
</dbReference>
<dbReference type="SMART" id="SM00018">
    <property type="entry name" value="PD"/>
    <property type="match status" value="1"/>
</dbReference>
<evidence type="ECO:0000256" key="1">
    <source>
        <dbReference type="ARBA" id="ARBA00004370"/>
    </source>
</evidence>
<dbReference type="FunFam" id="2.60.40.1760:FF:000001">
    <property type="entry name" value="Maltase-glucoamylase, intestinal"/>
    <property type="match status" value="1"/>
</dbReference>
<evidence type="ECO:0000256" key="10">
    <source>
        <dbReference type="SAM" id="Phobius"/>
    </source>
</evidence>
<comment type="caution">
    <text evidence="8">Lacks conserved residue(s) required for the propagation of feature annotation.</text>
</comment>
<keyword evidence="3 9" id="KW-0378">Hydrolase</keyword>
<dbReference type="GO" id="GO:0005975">
    <property type="term" value="P:carbohydrate metabolic process"/>
    <property type="evidence" value="ECO:0007669"/>
    <property type="project" value="InterPro"/>
</dbReference>
<reference evidence="12" key="1">
    <citation type="submission" date="2019-08" db="EMBL/GenBank/DDBJ databases">
        <title>The genome of the North American firefly Photinus pyralis.</title>
        <authorList>
            <consortium name="Photinus pyralis genome working group"/>
            <person name="Fallon T.R."/>
            <person name="Sander Lower S.E."/>
            <person name="Weng J.-K."/>
        </authorList>
    </citation>
    <scope>NUCLEOTIDE SEQUENCE</scope>
    <source>
        <strain evidence="12">TRF0915ILg1</strain>
        <tissue evidence="12">Whole body</tissue>
    </source>
</reference>
<dbReference type="InterPro" id="IPR011013">
    <property type="entry name" value="Gal_mutarotase_sf_dom"/>
</dbReference>
<evidence type="ECO:0000256" key="5">
    <source>
        <dbReference type="ARBA" id="ARBA00023157"/>
    </source>
</evidence>
<keyword evidence="10" id="KW-1133">Transmembrane helix</keyword>
<dbReference type="AlphaFoldDB" id="A0A8K0CYB5"/>
<dbReference type="InterPro" id="IPR000322">
    <property type="entry name" value="Glyco_hydro_31_TIM"/>
</dbReference>
<evidence type="ECO:0000256" key="4">
    <source>
        <dbReference type="ARBA" id="ARBA00023136"/>
    </source>
</evidence>
<dbReference type="Gene3D" id="3.20.20.80">
    <property type="entry name" value="Glycosidases"/>
    <property type="match status" value="1"/>
</dbReference>
<dbReference type="PROSITE" id="PS51448">
    <property type="entry name" value="P_TREFOIL_2"/>
    <property type="match status" value="1"/>
</dbReference>
<accession>A0A8K0CYB5</accession>
<dbReference type="InterPro" id="IPR030459">
    <property type="entry name" value="Glyco_hydro_31_CS"/>
</dbReference>
<dbReference type="SUPFAM" id="SSF51011">
    <property type="entry name" value="Glycosyl hydrolase domain"/>
    <property type="match status" value="1"/>
</dbReference>
<dbReference type="SUPFAM" id="SSF74650">
    <property type="entry name" value="Galactose mutarotase-like"/>
    <property type="match status" value="1"/>
</dbReference>
<dbReference type="CDD" id="cd14752">
    <property type="entry name" value="GH31_N"/>
    <property type="match status" value="1"/>
</dbReference>
<keyword evidence="6" id="KW-0325">Glycoprotein</keyword>
<dbReference type="InterPro" id="IPR017853">
    <property type="entry name" value="GH"/>
</dbReference>
<keyword evidence="5" id="KW-1015">Disulfide bond</keyword>
<dbReference type="GO" id="GO:0004558">
    <property type="term" value="F:alpha-1,4-glucosidase activity"/>
    <property type="evidence" value="ECO:0007669"/>
    <property type="project" value="TreeGrafter"/>
</dbReference>
<dbReference type="InterPro" id="IPR044913">
    <property type="entry name" value="P_trefoil_dom_sf"/>
</dbReference>
<evidence type="ECO:0000313" key="12">
    <source>
        <dbReference type="EMBL" id="KAF2893043.1"/>
    </source>
</evidence>
<comment type="similarity">
    <text evidence="2 9">Belongs to the glycosyl hydrolase 31 family.</text>
</comment>
<protein>
    <recommendedName>
        <fullName evidence="11">P-type domain-containing protein</fullName>
    </recommendedName>
</protein>
<evidence type="ECO:0000256" key="3">
    <source>
        <dbReference type="ARBA" id="ARBA00022801"/>
    </source>
</evidence>
<evidence type="ECO:0000259" key="11">
    <source>
        <dbReference type="PROSITE" id="PS51448"/>
    </source>
</evidence>
<proteinExistence type="inferred from homology"/>
<feature type="domain" description="P-type" evidence="11">
    <location>
        <begin position="169"/>
        <end position="226"/>
    </location>
</feature>
<dbReference type="PANTHER" id="PTHR22762:SF131">
    <property type="entry name" value="GLYCOSIDE HYDROLASE FAMILY 31 N-TERMINAL DOMAIN-CONTAINING PROTEIN"/>
    <property type="match status" value="1"/>
</dbReference>
<dbReference type="Gene3D" id="2.60.40.1180">
    <property type="entry name" value="Golgi alpha-mannosidase II"/>
    <property type="match status" value="2"/>
</dbReference>
<dbReference type="Pfam" id="PF01055">
    <property type="entry name" value="Glyco_hydro_31_2nd"/>
    <property type="match status" value="1"/>
</dbReference>
<dbReference type="Pfam" id="PF13802">
    <property type="entry name" value="Gal_mutarotas_2"/>
    <property type="match status" value="1"/>
</dbReference>
<evidence type="ECO:0000313" key="13">
    <source>
        <dbReference type="Proteomes" id="UP000801492"/>
    </source>
</evidence>
<dbReference type="FunFam" id="2.60.40.1180:FF:000001">
    <property type="entry name" value="Maltase-glucoamylase, intestinal"/>
    <property type="match status" value="1"/>
</dbReference>
<evidence type="ECO:0000256" key="8">
    <source>
        <dbReference type="PROSITE-ProRule" id="PRU00779"/>
    </source>
</evidence>
<dbReference type="Pfam" id="PF00088">
    <property type="entry name" value="Trefoil"/>
    <property type="match status" value="1"/>
</dbReference>
<keyword evidence="7 9" id="KW-0326">Glycosidase</keyword>
<gene>
    <name evidence="12" type="ORF">ILUMI_13137</name>
</gene>
<dbReference type="Gene3D" id="2.60.40.1760">
    <property type="entry name" value="glycosyl hydrolase (family 31)"/>
    <property type="match status" value="1"/>
</dbReference>
<comment type="subcellular location">
    <subcellularLocation>
        <location evidence="1">Membrane</location>
    </subcellularLocation>
</comment>
<keyword evidence="4 10" id="KW-0472">Membrane</keyword>
<dbReference type="Gene3D" id="4.10.110.10">
    <property type="entry name" value="Spasmolytic Protein, domain 1"/>
    <property type="match status" value="1"/>
</dbReference>
<keyword evidence="13" id="KW-1185">Reference proteome</keyword>
<sequence length="1032" mass="117085">MTRIRDLLIAWRIRRARQLNNSDSVWFEAFCNEAPAPRYPATKESSLTNEYKVSPKNTKAEEYVRFSAETSNSSKCTRPSLATILLLILLSAVFLILPIIYLLHCFGVVNVDHDLAQHTHAHHSVKDKEHYAPSSKVHQELEYSQPDHYTLHEKRPSDNLLPPPKPDYKQCKLLKDDEKLDCYPEDGANLSGCEARGCCWVPRKIKSRNRKRLNVPLDVPYCFYPPNYETYKYFNITETAYGLTAFLRRNYKSAYPADIDIIKMTVKYESENRLHIKITDPSHSRFEPPYPEVPIVDKAASNLSYRLELNQDNTGFKVVRKADNTSIFDSYNLGNMIFSDQFLQISAKLPSHNIYGLGEHRSHLMLSTSWQRFTMFNHDGIPKENTNLYGSHPFYLSLEPSGNSHGVFFLNSNAMDVILQPAPIISFRSIGGIFDFYFFLGPTPGEVVSQYAEIIGKPFMPPYWSLGFHLCRFGYKTLNETRKVMQRTIDAGIPLDTQWNDLDYMNNSNDFTYDRKNFRGLPAFIKELHNKGMHYIPLIDPGVSASEQSGSYPPYDKGIEMDIFVKNSTGQPFVGKVWNRASTVWPDFTDPHTVDYWILMLRSMHKMFQFDGAWIDMNEPSNFLSGSFSGCPKSSLEDPPYLPVVEGGHLNYKTMCMTAQHFAGLHYNVHNLYGIAEAIVTSFALAEIRGKRPVVISRSTFPGLGHYAGHWSGDVYSKWIDMKYSVPQLLSFSMFGVPLMGADICGFNGNTTVTLCNRWMQLGAFYPFSRNHNTDDGIDQDPVALGPQVVASSKKALAVRYSLLPYLYTLFWAAHVQGETVARPLFFEYTSDVKTHSIDDQFLWGAAIMITPVLEENSTSVSPYFPAGVWYDYYTKSVIESKGDTLNISAPLDTIPVFIRGGYIIPQQSSLPTTTQSRLSKIQLLAASDASEQGCGQLYWDDGDSLNSIEERKYTLLQFTLKSGELRSEPVWWGPENPPNLGSVTVLGVKTPVSGVTINQIAQAFRYDTIHKYLLIDNLNISLKSPVVISWK</sequence>
<dbReference type="GO" id="GO:0016020">
    <property type="term" value="C:membrane"/>
    <property type="evidence" value="ECO:0007669"/>
    <property type="project" value="UniProtKB-SubCell"/>
</dbReference>
<dbReference type="Proteomes" id="UP000801492">
    <property type="component" value="Unassembled WGS sequence"/>
</dbReference>
<dbReference type="CDD" id="cd00111">
    <property type="entry name" value="Trefoil"/>
    <property type="match status" value="1"/>
</dbReference>
<dbReference type="InterPro" id="IPR013780">
    <property type="entry name" value="Glyco_hydro_b"/>
</dbReference>
<feature type="transmembrane region" description="Helical" evidence="10">
    <location>
        <begin position="81"/>
        <end position="103"/>
    </location>
</feature>
<evidence type="ECO:0000256" key="7">
    <source>
        <dbReference type="ARBA" id="ARBA00023295"/>
    </source>
</evidence>
<dbReference type="CDD" id="cd06602">
    <property type="entry name" value="GH31_MGAM_SI_GAA"/>
    <property type="match status" value="1"/>
</dbReference>
<dbReference type="InterPro" id="IPR048395">
    <property type="entry name" value="Glyco_hydro_31_C"/>
</dbReference>
<evidence type="ECO:0000256" key="9">
    <source>
        <dbReference type="RuleBase" id="RU361185"/>
    </source>
</evidence>
<dbReference type="Pfam" id="PF21365">
    <property type="entry name" value="Glyco_hydro_31_3rd"/>
    <property type="match status" value="1"/>
</dbReference>